<evidence type="ECO:0000256" key="3">
    <source>
        <dbReference type="ARBA" id="ARBA00022801"/>
    </source>
</evidence>
<dbReference type="Pfam" id="PF04851">
    <property type="entry name" value="ResIII"/>
    <property type="match status" value="1"/>
</dbReference>
<keyword evidence="12" id="KW-0251">Elongation factor</keyword>
<dbReference type="InterPro" id="IPR050742">
    <property type="entry name" value="Helicase_Restrict-Modif_Enz"/>
</dbReference>
<evidence type="ECO:0000256" key="9">
    <source>
        <dbReference type="ARBA" id="ARBA00037581"/>
    </source>
</evidence>
<proteinExistence type="inferred from homology"/>
<dbReference type="SUPFAM" id="SSF52540">
    <property type="entry name" value="P-loop containing nucleoside triphosphate hydrolases"/>
    <property type="match status" value="1"/>
</dbReference>
<evidence type="ECO:0000256" key="1">
    <source>
        <dbReference type="ARBA" id="ARBA00004328"/>
    </source>
</evidence>
<keyword evidence="6" id="KW-0946">Virion</keyword>
<sequence>MYICSSLDHKLYTNIMKIINAPTLFLFNSQKEFVEALPISTFKFFIPIGLFSKDIPLIKNIELLPNNYVNNKDIVTLPTLYPIQKIVVDNILTQLRNNQRNKRSMYTTIHLSCGFGKTITTCYLIGMHKRKTVICLPNKMLINQWVNGIKSTNLSYLISLDGATQLLKQLEKNNPDILVIVSRHLSNEIFCNKIFNEYDVFVLDESHMYNLMNNSAITRFLTFYPPKICYFLTATPRNYNRLYCNNVINIYKSSNIIKIIKVYDNFFGSYYTDSIKHMIRKLNIKKTYHIYVEKILSEDSIRNKFIIETIFKDYTKKYINRVILVTKLRSHMLYFYNNLIEKFDNETVYLGDAKDKNTPEIVNLLRKKDRFIFISTVNYSGTGLDIPRLDSIIVTCTVLNSMQIEQLFGRICRENEDIFNRVIYLFKTTSIREISNTVGYYTEKMLSLAIDKLGFVKEKTENIKSEPALYKAFNLQNH</sequence>
<keyword evidence="5" id="KW-0067">ATP-binding</keyword>
<dbReference type="InterPro" id="IPR006935">
    <property type="entry name" value="Helicase/UvrB_N"/>
</dbReference>
<reference evidence="12 13" key="1">
    <citation type="submission" date="2014-09" db="EMBL/GenBank/DDBJ databases">
        <title>Complete Genome Sequence of the Embu Virus Strain SPAn 880.</title>
        <authorList>
            <person name="Ibrahim M.S."/>
            <person name="Antwerpen M.H."/>
            <person name="Georgi E."/>
            <person name="Vette P."/>
            <person name="Zoeller G."/>
            <person name="Meyer H."/>
        </authorList>
    </citation>
    <scope>NUCLEOTIDE SEQUENCE [LARGE SCALE GENOMIC DNA]</scope>
    <source>
        <strain evidence="12">SPAn880</strain>
    </source>
</reference>
<dbReference type="InterPro" id="IPR027417">
    <property type="entry name" value="P-loop_NTPase"/>
</dbReference>
<evidence type="ECO:0000256" key="2">
    <source>
        <dbReference type="ARBA" id="ARBA00022741"/>
    </source>
</evidence>
<evidence type="ECO:0000313" key="13">
    <source>
        <dbReference type="Proteomes" id="UP000121784"/>
    </source>
</evidence>
<accession>A0A097IVU8</accession>
<dbReference type="InterPro" id="IPR001650">
    <property type="entry name" value="Helicase_C-like"/>
</dbReference>
<dbReference type="EMBL" id="KM595078">
    <property type="protein sequence ID" value="AIT70742.1"/>
    <property type="molecule type" value="Genomic_DNA"/>
</dbReference>
<evidence type="ECO:0000256" key="4">
    <source>
        <dbReference type="ARBA" id="ARBA00022806"/>
    </source>
</evidence>
<evidence type="ECO:0000259" key="11">
    <source>
        <dbReference type="PROSITE" id="PS51192"/>
    </source>
</evidence>
<dbReference type="SMART" id="SM00487">
    <property type="entry name" value="DEXDc"/>
    <property type="match status" value="1"/>
</dbReference>
<evidence type="ECO:0000256" key="5">
    <source>
        <dbReference type="ARBA" id="ARBA00022840"/>
    </source>
</evidence>
<evidence type="ECO:0000256" key="6">
    <source>
        <dbReference type="ARBA" id="ARBA00022844"/>
    </source>
</evidence>
<comment type="subcellular location">
    <subcellularLocation>
        <location evidence="1">Virion</location>
    </subcellularLocation>
</comment>
<dbReference type="Proteomes" id="UP000121784">
    <property type="component" value="Segment"/>
</dbReference>
<keyword evidence="8" id="KW-0804">Transcription</keyword>
<keyword evidence="7" id="KW-0426">Late protein</keyword>
<dbReference type="GO" id="GO:0016787">
    <property type="term" value="F:hydrolase activity"/>
    <property type="evidence" value="ECO:0007669"/>
    <property type="project" value="UniProtKB-KW"/>
</dbReference>
<dbReference type="GO" id="GO:0005524">
    <property type="term" value="F:ATP binding"/>
    <property type="evidence" value="ECO:0007669"/>
    <property type="project" value="UniProtKB-KW"/>
</dbReference>
<evidence type="ECO:0000256" key="7">
    <source>
        <dbReference type="ARBA" id="ARBA00022921"/>
    </source>
</evidence>
<dbReference type="PANTHER" id="PTHR47396">
    <property type="entry name" value="TYPE I RESTRICTION ENZYME ECOKI R PROTEIN"/>
    <property type="match status" value="1"/>
</dbReference>
<evidence type="ECO:0000313" key="12">
    <source>
        <dbReference type="EMBL" id="AIT70742.1"/>
    </source>
</evidence>
<dbReference type="GO" id="GO:0044423">
    <property type="term" value="C:virion component"/>
    <property type="evidence" value="ECO:0007669"/>
    <property type="project" value="UniProtKB-KW"/>
</dbReference>
<evidence type="ECO:0000256" key="10">
    <source>
        <dbReference type="ARBA" id="ARBA00038498"/>
    </source>
</evidence>
<protein>
    <submittedName>
        <fullName evidence="12">DNA helicase-transcription elongation factor</fullName>
    </submittedName>
</protein>
<keyword evidence="3" id="KW-0378">Hydrolase</keyword>
<gene>
    <name evidence="12" type="primary">127</name>
</gene>
<keyword evidence="12" id="KW-0648">Protein biosynthesis</keyword>
<keyword evidence="2" id="KW-0547">Nucleotide-binding</keyword>
<dbReference type="GO" id="GO:0003677">
    <property type="term" value="F:DNA binding"/>
    <property type="evidence" value="ECO:0007669"/>
    <property type="project" value="InterPro"/>
</dbReference>
<dbReference type="GO" id="GO:0004386">
    <property type="term" value="F:helicase activity"/>
    <property type="evidence" value="ECO:0007669"/>
    <property type="project" value="UniProtKB-KW"/>
</dbReference>
<keyword evidence="4 12" id="KW-0347">Helicase</keyword>
<evidence type="ECO:0000256" key="8">
    <source>
        <dbReference type="ARBA" id="ARBA00023163"/>
    </source>
</evidence>
<dbReference type="InterPro" id="IPR014001">
    <property type="entry name" value="Helicase_ATP-bd"/>
</dbReference>
<dbReference type="Pfam" id="PF00271">
    <property type="entry name" value="Helicase_C"/>
    <property type="match status" value="1"/>
</dbReference>
<name>A0A097IVU8_9POXV</name>
<comment type="similarity">
    <text evidence="10">Belongs to the helicase family. Poxviruses subfamily.</text>
</comment>
<organism evidence="12 13">
    <name type="scientific">Cotia virus</name>
    <dbReference type="NCBI Taxonomy" id="39444"/>
    <lineage>
        <taxon>Viruses</taxon>
        <taxon>Varidnaviria</taxon>
        <taxon>Bamfordvirae</taxon>
        <taxon>Nucleocytoviricota</taxon>
        <taxon>Pokkesviricetes</taxon>
        <taxon>Chitovirales</taxon>
        <taxon>Poxviridae</taxon>
        <taxon>Chordopoxvirinae</taxon>
        <taxon>Oryzopoxvirus</taxon>
        <taxon>Oryzopoxvirus cotia</taxon>
    </lineage>
</organism>
<dbReference type="PROSITE" id="PS51192">
    <property type="entry name" value="HELICASE_ATP_BIND_1"/>
    <property type="match status" value="1"/>
</dbReference>
<dbReference type="PANTHER" id="PTHR47396:SF1">
    <property type="entry name" value="ATP-DEPENDENT HELICASE IRC3-RELATED"/>
    <property type="match status" value="1"/>
</dbReference>
<dbReference type="Gene3D" id="3.40.50.300">
    <property type="entry name" value="P-loop containing nucleotide triphosphate hydrolases"/>
    <property type="match status" value="2"/>
</dbReference>
<comment type="function">
    <text evidence="9">DNA helicase which seems to act as a postreplicative transcription termination factor. Involved in ATP-dependent release of nascent RNA. Forms a stable complex with single-stranded DNA, and to a lesser extent RNA.</text>
</comment>
<feature type="domain" description="Helicase ATP-binding" evidence="11">
    <location>
        <begin position="98"/>
        <end position="254"/>
    </location>
</feature>